<accession>A0A1E3BQ25</accession>
<feature type="domain" description="DDE-1" evidence="1">
    <location>
        <begin position="60"/>
        <end position="229"/>
    </location>
</feature>
<dbReference type="InterPro" id="IPR050863">
    <property type="entry name" value="CenT-Element_Derived"/>
</dbReference>
<dbReference type="STRING" id="573508.A0A1E3BQ25"/>
<name>A0A1E3BQ25_ASPCR</name>
<dbReference type="EMBL" id="JXNT01000001">
    <property type="protein sequence ID" value="ODM22486.1"/>
    <property type="molecule type" value="Genomic_DNA"/>
</dbReference>
<dbReference type="PANTHER" id="PTHR19303">
    <property type="entry name" value="TRANSPOSON"/>
    <property type="match status" value="1"/>
</dbReference>
<dbReference type="VEuPathDB" id="FungiDB:SI65_00074"/>
<evidence type="ECO:0000313" key="2">
    <source>
        <dbReference type="EMBL" id="ODM22486.1"/>
    </source>
</evidence>
<comment type="caution">
    <text evidence="2">The sequence shown here is derived from an EMBL/GenBank/DDBJ whole genome shotgun (WGS) entry which is preliminary data.</text>
</comment>
<dbReference type="InterPro" id="IPR036397">
    <property type="entry name" value="RNaseH_sf"/>
</dbReference>
<reference evidence="2 3" key="1">
    <citation type="journal article" date="2016" name="BMC Genomics">
        <title>Comparative genomic and transcriptomic analyses of the Fuzhuan brick tea-fermentation fungus Aspergillus cristatus.</title>
        <authorList>
            <person name="Ge Y."/>
            <person name="Wang Y."/>
            <person name="Liu Y."/>
            <person name="Tan Y."/>
            <person name="Ren X."/>
            <person name="Zhang X."/>
            <person name="Hyde K.D."/>
            <person name="Liu Y."/>
            <person name="Liu Z."/>
        </authorList>
    </citation>
    <scope>NUCLEOTIDE SEQUENCE [LARGE SCALE GENOMIC DNA]</scope>
    <source>
        <strain evidence="2 3">GZAAS20.1005</strain>
    </source>
</reference>
<proteinExistence type="predicted"/>
<dbReference type="Gene3D" id="3.30.420.10">
    <property type="entry name" value="Ribonuclease H-like superfamily/Ribonuclease H"/>
    <property type="match status" value="1"/>
</dbReference>
<gene>
    <name evidence="2" type="ORF">SI65_00074</name>
</gene>
<protein>
    <recommendedName>
        <fullName evidence="1">DDE-1 domain-containing protein</fullName>
    </recommendedName>
</protein>
<dbReference type="OrthoDB" id="4510550at2759"/>
<evidence type="ECO:0000259" key="1">
    <source>
        <dbReference type="Pfam" id="PF03184"/>
    </source>
</evidence>
<organism evidence="2 3">
    <name type="scientific">Aspergillus cristatus</name>
    <name type="common">Chinese Fuzhuan brick tea-fermentation fungus</name>
    <name type="synonym">Eurotium cristatum</name>
    <dbReference type="NCBI Taxonomy" id="573508"/>
    <lineage>
        <taxon>Eukaryota</taxon>
        <taxon>Fungi</taxon>
        <taxon>Dikarya</taxon>
        <taxon>Ascomycota</taxon>
        <taxon>Pezizomycotina</taxon>
        <taxon>Eurotiomycetes</taxon>
        <taxon>Eurotiomycetidae</taxon>
        <taxon>Eurotiales</taxon>
        <taxon>Aspergillaceae</taxon>
        <taxon>Aspergillus</taxon>
        <taxon>Aspergillus subgen. Aspergillus</taxon>
    </lineage>
</organism>
<dbReference type="GO" id="GO:0003677">
    <property type="term" value="F:DNA binding"/>
    <property type="evidence" value="ECO:0007669"/>
    <property type="project" value="TreeGrafter"/>
</dbReference>
<sequence length="322" mass="36280">MAPRLPPSKLYLIRDMIQAYDHQYSQKLVALWKRPRTLNSMVVTRAGRRGRTKRVQPGNREWATVIQGVNADGWCIPPFVILQGAHHLASRYSESNLPPEWVIRTTHNGWTNNDTGLEWIQHFDKYTASRVKGAYRMLLIDGHESHHSAKFNQFCKDKNIITICMPPHSSHLLQPLDVGCFSPLKQAYSRQIEVLVKSHINHVTKLDFFIAFREAFFTSMTKENVKAGFRGSGLAPLDPEAVLSKLDVRLGTSTSSDLPPTSANHWVSQTPHNSIEAVSQSTFIKTCISRHQSSSPTLIYTAVDQLARGTQALAHTITFLNS</sequence>
<dbReference type="Pfam" id="PF03184">
    <property type="entry name" value="DDE_1"/>
    <property type="match status" value="1"/>
</dbReference>
<dbReference type="GO" id="GO:0005634">
    <property type="term" value="C:nucleus"/>
    <property type="evidence" value="ECO:0007669"/>
    <property type="project" value="TreeGrafter"/>
</dbReference>
<dbReference type="Proteomes" id="UP000094569">
    <property type="component" value="Unassembled WGS sequence"/>
</dbReference>
<dbReference type="AlphaFoldDB" id="A0A1E3BQ25"/>
<dbReference type="PANTHER" id="PTHR19303:SF62">
    <property type="entry name" value="HTH CENPB-TYPE DOMAIN-CONTAINING PROTEIN-RELATED"/>
    <property type="match status" value="1"/>
</dbReference>
<evidence type="ECO:0000313" key="3">
    <source>
        <dbReference type="Proteomes" id="UP000094569"/>
    </source>
</evidence>
<dbReference type="InterPro" id="IPR004875">
    <property type="entry name" value="DDE_SF_endonuclease_dom"/>
</dbReference>
<keyword evidence="3" id="KW-1185">Reference proteome</keyword>